<dbReference type="InterPro" id="IPR003561">
    <property type="entry name" value="Mutator_MutT"/>
</dbReference>
<dbReference type="Proteomes" id="UP000254326">
    <property type="component" value="Unassembled WGS sequence"/>
</dbReference>
<evidence type="ECO:0000256" key="13">
    <source>
        <dbReference type="ARBA" id="ARBA00040794"/>
    </source>
</evidence>
<dbReference type="OrthoDB" id="9810648at2"/>
<dbReference type="GO" id="GO:0006260">
    <property type="term" value="P:DNA replication"/>
    <property type="evidence" value="ECO:0007669"/>
    <property type="project" value="UniProtKB-KW"/>
</dbReference>
<dbReference type="PANTHER" id="PTHR47707:SF1">
    <property type="entry name" value="NUDIX HYDROLASE FAMILY PROTEIN"/>
    <property type="match status" value="1"/>
</dbReference>
<evidence type="ECO:0000313" key="20">
    <source>
        <dbReference type="EMBL" id="RDL42957.1"/>
    </source>
</evidence>
<gene>
    <name evidence="20" type="primary">mutT</name>
    <name evidence="20" type="ORF">DN730_16615</name>
</gene>
<dbReference type="InterPro" id="IPR000086">
    <property type="entry name" value="NUDIX_hydrolase_dom"/>
</dbReference>
<evidence type="ECO:0000256" key="12">
    <source>
        <dbReference type="ARBA" id="ARBA00038905"/>
    </source>
</evidence>
<sequence length="130" mass="14711">MVVKVAAGIIVRDDLVFVALRSSEQHQGDLWEFPGGKCEVDEEPAHALERELYEECGIEVKQCTPFQVIRHDYSDKSVELHFFEVSDFDGEPHGKEGQPVKWVTRPELTQLCFPEANVPIVEALTQKSSL</sequence>
<feature type="domain" description="Nudix hydrolase" evidence="19">
    <location>
        <begin position="1"/>
        <end position="128"/>
    </location>
</feature>
<feature type="binding site" evidence="17">
    <location>
        <position position="26"/>
    </location>
    <ligand>
        <name>8-oxo-dGTP</name>
        <dbReference type="ChEBI" id="CHEBI:77896"/>
    </ligand>
</feature>
<evidence type="ECO:0000259" key="19">
    <source>
        <dbReference type="PROSITE" id="PS51462"/>
    </source>
</evidence>
<dbReference type="EMBL" id="QKRA01000011">
    <property type="protein sequence ID" value="RDL42957.1"/>
    <property type="molecule type" value="Genomic_DNA"/>
</dbReference>
<dbReference type="GO" id="GO:0046872">
    <property type="term" value="F:metal ion binding"/>
    <property type="evidence" value="ECO:0007669"/>
    <property type="project" value="UniProtKB-KW"/>
</dbReference>
<keyword evidence="4" id="KW-0235">DNA replication</keyword>
<dbReference type="GO" id="GO:0044716">
    <property type="term" value="F:8-oxo-GDP phosphatase activity"/>
    <property type="evidence" value="ECO:0007669"/>
    <property type="project" value="TreeGrafter"/>
</dbReference>
<comment type="caution">
    <text evidence="20">The sequence shown here is derived from an EMBL/GenBank/DDBJ whole genome shotgun (WGS) entry which is preliminary data.</text>
</comment>
<proteinExistence type="inferred from homology"/>
<evidence type="ECO:0000313" key="21">
    <source>
        <dbReference type="Proteomes" id="UP000254326"/>
    </source>
</evidence>
<dbReference type="PROSITE" id="PS51462">
    <property type="entry name" value="NUDIX"/>
    <property type="match status" value="1"/>
</dbReference>
<comment type="cofactor">
    <cofactor evidence="1 18">
        <name>Mg(2+)</name>
        <dbReference type="ChEBI" id="CHEBI:18420"/>
    </cofactor>
</comment>
<reference evidence="20 21" key="1">
    <citation type="submission" date="2018-06" db="EMBL/GenBank/DDBJ databases">
        <title>Marinomonas sp. YLB-05 draft genome sequence.</title>
        <authorList>
            <person name="Yu L."/>
            <person name="Tang X."/>
        </authorList>
    </citation>
    <scope>NUCLEOTIDE SEQUENCE [LARGE SCALE GENOMIC DNA]</scope>
    <source>
        <strain evidence="20 21">YLB-05</strain>
    </source>
</reference>
<feature type="binding site" evidence="18">
    <location>
        <position position="55"/>
    </location>
    <ligand>
        <name>Mg(2+)</name>
        <dbReference type="ChEBI" id="CHEBI:18420"/>
    </ligand>
</feature>
<keyword evidence="3" id="KW-0515">Mutator protein</keyword>
<feature type="binding site" evidence="18">
    <location>
        <position position="35"/>
    </location>
    <ligand>
        <name>Mg(2+)</name>
        <dbReference type="ChEBI" id="CHEBI:18420"/>
    </ligand>
</feature>
<evidence type="ECO:0000256" key="1">
    <source>
        <dbReference type="ARBA" id="ARBA00001946"/>
    </source>
</evidence>
<dbReference type="GO" id="GO:0006281">
    <property type="term" value="P:DNA repair"/>
    <property type="evidence" value="ECO:0007669"/>
    <property type="project" value="UniProtKB-KW"/>
</dbReference>
<dbReference type="InterPro" id="IPR020476">
    <property type="entry name" value="Nudix_hydrolase"/>
</dbReference>
<keyword evidence="9" id="KW-0234">DNA repair</keyword>
<dbReference type="GO" id="GO:0035539">
    <property type="term" value="F:8-oxo-7,8-dihydrodeoxyguanosine triphosphate pyrophosphatase activity"/>
    <property type="evidence" value="ECO:0007669"/>
    <property type="project" value="UniProtKB-EC"/>
</dbReference>
<evidence type="ECO:0000256" key="14">
    <source>
        <dbReference type="ARBA" id="ARBA00041592"/>
    </source>
</evidence>
<feature type="binding site" evidence="17">
    <location>
        <position position="117"/>
    </location>
    <ligand>
        <name>8-oxo-dGTP</name>
        <dbReference type="ChEBI" id="CHEBI:77896"/>
    </ligand>
</feature>
<name>A0A370U5B5_9GAMM</name>
<keyword evidence="6" id="KW-0227">DNA damage</keyword>
<keyword evidence="5 18" id="KW-0479">Metal-binding</keyword>
<dbReference type="SUPFAM" id="SSF55811">
    <property type="entry name" value="Nudix"/>
    <property type="match status" value="1"/>
</dbReference>
<dbReference type="InterPro" id="IPR020084">
    <property type="entry name" value="NUDIX_hydrolase_CS"/>
</dbReference>
<keyword evidence="8 18" id="KW-0460">Magnesium</keyword>
<organism evidence="20 21">
    <name type="scientific">Marinomonas piezotolerans</name>
    <dbReference type="NCBI Taxonomy" id="2213058"/>
    <lineage>
        <taxon>Bacteria</taxon>
        <taxon>Pseudomonadati</taxon>
        <taxon>Pseudomonadota</taxon>
        <taxon>Gammaproteobacteria</taxon>
        <taxon>Oceanospirillales</taxon>
        <taxon>Oceanospirillaceae</taxon>
        <taxon>Marinomonas</taxon>
    </lineage>
</organism>
<dbReference type="EC" id="3.6.1.55" evidence="12"/>
<dbReference type="PROSITE" id="PS00893">
    <property type="entry name" value="NUDIX_BOX"/>
    <property type="match status" value="1"/>
</dbReference>
<feature type="binding site" evidence="17">
    <location>
        <begin position="32"/>
        <end position="35"/>
    </location>
    <ligand>
        <name>8-oxo-dGTP</name>
        <dbReference type="ChEBI" id="CHEBI:77896"/>
    </ligand>
</feature>
<dbReference type="PANTHER" id="PTHR47707">
    <property type="entry name" value="8-OXO-DGTP DIPHOSPHATASE"/>
    <property type="match status" value="1"/>
</dbReference>
<dbReference type="InterPro" id="IPR029119">
    <property type="entry name" value="MutY_C"/>
</dbReference>
<evidence type="ECO:0000256" key="3">
    <source>
        <dbReference type="ARBA" id="ARBA00022457"/>
    </source>
</evidence>
<dbReference type="RefSeq" id="WP_115469274.1">
    <property type="nucleotide sequence ID" value="NZ_QKRA01000011.1"/>
</dbReference>
<evidence type="ECO:0000256" key="18">
    <source>
        <dbReference type="PIRSR" id="PIRSR603561-2"/>
    </source>
</evidence>
<dbReference type="AlphaFoldDB" id="A0A370U5B5"/>
<evidence type="ECO:0000256" key="15">
    <source>
        <dbReference type="ARBA" id="ARBA00041979"/>
    </source>
</evidence>
<keyword evidence="7" id="KW-0378">Hydrolase</keyword>
<evidence type="ECO:0000256" key="5">
    <source>
        <dbReference type="ARBA" id="ARBA00022723"/>
    </source>
</evidence>
<protein>
    <recommendedName>
        <fullName evidence="13">8-oxo-dGTP diphosphatase</fullName>
        <ecNumber evidence="12">3.6.1.55</ecNumber>
    </recommendedName>
    <alternativeName>
        <fullName evidence="16">7,8-dihydro-8-oxoguanine-triphosphatase</fullName>
    </alternativeName>
    <alternativeName>
        <fullName evidence="15">Mutator protein MutT</fullName>
    </alternativeName>
    <alternativeName>
        <fullName evidence="14">dGTP pyrophosphohydrolase</fullName>
    </alternativeName>
</protein>
<dbReference type="GO" id="GO:0044715">
    <property type="term" value="F:8-oxo-dGDP phosphatase activity"/>
    <property type="evidence" value="ECO:0007669"/>
    <property type="project" value="TreeGrafter"/>
</dbReference>
<evidence type="ECO:0000256" key="6">
    <source>
        <dbReference type="ARBA" id="ARBA00022763"/>
    </source>
</evidence>
<dbReference type="GO" id="GO:0008413">
    <property type="term" value="F:8-oxo-7,8-dihydroguanosine triphosphate pyrophosphatase activity"/>
    <property type="evidence" value="ECO:0007669"/>
    <property type="project" value="InterPro"/>
</dbReference>
<comment type="similarity">
    <text evidence="2">Belongs to the Nudix hydrolase family.</text>
</comment>
<dbReference type="Gene3D" id="3.90.79.10">
    <property type="entry name" value="Nucleoside Triphosphate Pyrophosphohydrolase"/>
    <property type="match status" value="1"/>
</dbReference>
<dbReference type="NCBIfam" id="TIGR00586">
    <property type="entry name" value="mutt"/>
    <property type="match status" value="1"/>
</dbReference>
<dbReference type="InterPro" id="IPR047127">
    <property type="entry name" value="MutT-like"/>
</dbReference>
<dbReference type="InterPro" id="IPR015797">
    <property type="entry name" value="NUDIX_hydrolase-like_dom_sf"/>
</dbReference>
<accession>A0A370U5B5</accession>
<evidence type="ECO:0000256" key="8">
    <source>
        <dbReference type="ARBA" id="ARBA00022842"/>
    </source>
</evidence>
<evidence type="ECO:0000256" key="7">
    <source>
        <dbReference type="ARBA" id="ARBA00022801"/>
    </source>
</evidence>
<evidence type="ECO:0000256" key="10">
    <source>
        <dbReference type="ARBA" id="ARBA00035861"/>
    </source>
</evidence>
<dbReference type="CDD" id="cd03425">
    <property type="entry name" value="NUDIX_MutT_NudA_like"/>
    <property type="match status" value="1"/>
</dbReference>
<feature type="binding site" evidence="17">
    <location>
        <position position="21"/>
    </location>
    <ligand>
        <name>8-oxo-dGTP</name>
        <dbReference type="ChEBI" id="CHEBI:77896"/>
    </ligand>
</feature>
<comment type="catalytic activity">
    <reaction evidence="11">
        <text>8-oxo-GTP + H2O = 8-oxo-GMP + diphosphate + H(+)</text>
        <dbReference type="Rhea" id="RHEA:67616"/>
        <dbReference type="ChEBI" id="CHEBI:15377"/>
        <dbReference type="ChEBI" id="CHEBI:15378"/>
        <dbReference type="ChEBI" id="CHEBI:33019"/>
        <dbReference type="ChEBI" id="CHEBI:143553"/>
        <dbReference type="ChEBI" id="CHEBI:145694"/>
    </reaction>
</comment>
<dbReference type="Pfam" id="PF14815">
    <property type="entry name" value="NUDIX_4"/>
    <property type="match status" value="1"/>
</dbReference>
<evidence type="ECO:0000256" key="17">
    <source>
        <dbReference type="PIRSR" id="PIRSR603561-1"/>
    </source>
</evidence>
<evidence type="ECO:0000256" key="2">
    <source>
        <dbReference type="ARBA" id="ARBA00005582"/>
    </source>
</evidence>
<dbReference type="PRINTS" id="PR00502">
    <property type="entry name" value="NUDIXFAMILY"/>
</dbReference>
<keyword evidence="21" id="KW-1185">Reference proteome</keyword>
<evidence type="ECO:0000256" key="11">
    <source>
        <dbReference type="ARBA" id="ARBA00036904"/>
    </source>
</evidence>
<evidence type="ECO:0000256" key="16">
    <source>
        <dbReference type="ARBA" id="ARBA00042798"/>
    </source>
</evidence>
<evidence type="ECO:0000256" key="4">
    <source>
        <dbReference type="ARBA" id="ARBA00022705"/>
    </source>
</evidence>
<evidence type="ECO:0000256" key="9">
    <source>
        <dbReference type="ARBA" id="ARBA00023204"/>
    </source>
</evidence>
<dbReference type="FunFam" id="3.90.79.10:FF:000014">
    <property type="entry name" value="8-oxo-dGTP diphosphatase MutT"/>
    <property type="match status" value="1"/>
</dbReference>
<comment type="catalytic activity">
    <reaction evidence="10">
        <text>8-oxo-dGTP + H2O = 8-oxo-dGMP + diphosphate + H(+)</text>
        <dbReference type="Rhea" id="RHEA:31575"/>
        <dbReference type="ChEBI" id="CHEBI:15377"/>
        <dbReference type="ChEBI" id="CHEBI:15378"/>
        <dbReference type="ChEBI" id="CHEBI:33019"/>
        <dbReference type="ChEBI" id="CHEBI:63224"/>
        <dbReference type="ChEBI" id="CHEBI:77896"/>
        <dbReference type="EC" id="3.6.1.55"/>
    </reaction>
</comment>